<dbReference type="AlphaFoldDB" id="A0AA48I3M0"/>
<feature type="compositionally biased region" description="Basic and acidic residues" evidence="1">
    <location>
        <begin position="27"/>
        <end position="42"/>
    </location>
</feature>
<keyword evidence="3" id="KW-1185">Reference proteome</keyword>
<protein>
    <submittedName>
        <fullName evidence="2">Uncharacterized protein</fullName>
    </submittedName>
</protein>
<feature type="region of interest" description="Disordered" evidence="1">
    <location>
        <begin position="1"/>
        <end position="69"/>
    </location>
</feature>
<reference evidence="2" key="1">
    <citation type="journal article" date="2023" name="BMC Genomics">
        <title>Chromosome-level genome assemblies of Cutaneotrichosporon spp. (Trichosporonales, Basidiomycota) reveal imbalanced evolution between nucleotide sequences and chromosome synteny.</title>
        <authorList>
            <person name="Kobayashi Y."/>
            <person name="Kayamori A."/>
            <person name="Aoki K."/>
            <person name="Shiwa Y."/>
            <person name="Matsutani M."/>
            <person name="Fujita N."/>
            <person name="Sugita T."/>
            <person name="Iwasaki W."/>
            <person name="Tanaka N."/>
            <person name="Takashima M."/>
        </authorList>
    </citation>
    <scope>NUCLEOTIDE SEQUENCE</scope>
    <source>
        <strain evidence="2">HIS019</strain>
    </source>
</reference>
<dbReference type="RefSeq" id="XP_060455889.1">
    <property type="nucleotide sequence ID" value="XM_060599169.1"/>
</dbReference>
<evidence type="ECO:0000313" key="2">
    <source>
        <dbReference type="EMBL" id="BEI90624.1"/>
    </source>
</evidence>
<name>A0AA48I3M0_9TREE</name>
<dbReference type="KEGG" id="ccac:CcaHIS019_0306940"/>
<proteinExistence type="predicted"/>
<dbReference type="EMBL" id="AP028214">
    <property type="protein sequence ID" value="BEI90624.1"/>
    <property type="molecule type" value="Genomic_DNA"/>
</dbReference>
<organism evidence="2 3">
    <name type="scientific">Cutaneotrichosporon cavernicola</name>
    <dbReference type="NCBI Taxonomy" id="279322"/>
    <lineage>
        <taxon>Eukaryota</taxon>
        <taxon>Fungi</taxon>
        <taxon>Dikarya</taxon>
        <taxon>Basidiomycota</taxon>
        <taxon>Agaricomycotina</taxon>
        <taxon>Tremellomycetes</taxon>
        <taxon>Trichosporonales</taxon>
        <taxon>Trichosporonaceae</taxon>
        <taxon>Cutaneotrichosporon</taxon>
    </lineage>
</organism>
<evidence type="ECO:0000256" key="1">
    <source>
        <dbReference type="SAM" id="MobiDB-lite"/>
    </source>
</evidence>
<gene>
    <name evidence="2" type="ORF">CcaverHIS019_0306940</name>
</gene>
<dbReference type="Proteomes" id="UP001233271">
    <property type="component" value="Chromosome 3"/>
</dbReference>
<sequence length="280" mass="29724">MVNDKSRARTSPPTVDIKPTTPQLEGTENRKGHVADGDERIRAAFRQASVGGRTARTSASPAISNMSDSTRFQSPAVRRPVMPMARSSVPVTQALPPALEMHLDTAATEIHHLVGDQRGGTGAVLLIIFDQTAALQAVLTAGPTLETHGVECLSSSSTNANVVRILQAMYLMVNATLKTLPRSQAGKDATALAAWWGPHRAHLASVGGSAITDVPISEAARVFEIASFEWLRPGSLSTVASLISAQYGMQVRGNDVRDLVEAVVGTSRALVAECWKKGKK</sequence>
<evidence type="ECO:0000313" key="3">
    <source>
        <dbReference type="Proteomes" id="UP001233271"/>
    </source>
</evidence>
<dbReference type="GeneID" id="85494494"/>
<feature type="compositionally biased region" description="Polar residues" evidence="1">
    <location>
        <begin position="55"/>
        <end position="69"/>
    </location>
</feature>
<accession>A0AA48I3M0</accession>